<comment type="caution">
    <text evidence="2">The sequence shown here is derived from an EMBL/GenBank/DDBJ whole genome shotgun (WGS) entry which is preliminary data.</text>
</comment>
<dbReference type="Proteomes" id="UP001458880">
    <property type="component" value="Unassembled WGS sequence"/>
</dbReference>
<reference evidence="2 3" key="1">
    <citation type="journal article" date="2024" name="BMC Genomics">
        <title>De novo assembly and annotation of Popillia japonica's genome with initial clues to its potential as an invasive pest.</title>
        <authorList>
            <person name="Cucini C."/>
            <person name="Boschi S."/>
            <person name="Funari R."/>
            <person name="Cardaioli E."/>
            <person name="Iannotti N."/>
            <person name="Marturano G."/>
            <person name="Paoli F."/>
            <person name="Bruttini M."/>
            <person name="Carapelli A."/>
            <person name="Frati F."/>
            <person name="Nardi F."/>
        </authorList>
    </citation>
    <scope>NUCLEOTIDE SEQUENCE [LARGE SCALE GENOMIC DNA]</scope>
    <source>
        <strain evidence="2">DMR45628</strain>
    </source>
</reference>
<accession>A0AAW1KKF7</accession>
<keyword evidence="3" id="KW-1185">Reference proteome</keyword>
<protein>
    <submittedName>
        <fullName evidence="2">Uncharacterized protein</fullName>
    </submittedName>
</protein>
<organism evidence="2 3">
    <name type="scientific">Popillia japonica</name>
    <name type="common">Japanese beetle</name>
    <dbReference type="NCBI Taxonomy" id="7064"/>
    <lineage>
        <taxon>Eukaryota</taxon>
        <taxon>Metazoa</taxon>
        <taxon>Ecdysozoa</taxon>
        <taxon>Arthropoda</taxon>
        <taxon>Hexapoda</taxon>
        <taxon>Insecta</taxon>
        <taxon>Pterygota</taxon>
        <taxon>Neoptera</taxon>
        <taxon>Endopterygota</taxon>
        <taxon>Coleoptera</taxon>
        <taxon>Polyphaga</taxon>
        <taxon>Scarabaeiformia</taxon>
        <taxon>Scarabaeidae</taxon>
        <taxon>Rutelinae</taxon>
        <taxon>Popillia</taxon>
    </lineage>
</organism>
<evidence type="ECO:0000256" key="1">
    <source>
        <dbReference type="SAM" id="MobiDB-lite"/>
    </source>
</evidence>
<gene>
    <name evidence="2" type="ORF">QE152_g22822</name>
</gene>
<name>A0AAW1KKF7_POPJA</name>
<evidence type="ECO:0000313" key="2">
    <source>
        <dbReference type="EMBL" id="KAK9719155.1"/>
    </source>
</evidence>
<dbReference type="EMBL" id="JASPKY010000222">
    <property type="protein sequence ID" value="KAK9719155.1"/>
    <property type="molecule type" value="Genomic_DNA"/>
</dbReference>
<proteinExistence type="predicted"/>
<evidence type="ECO:0000313" key="3">
    <source>
        <dbReference type="Proteomes" id="UP001458880"/>
    </source>
</evidence>
<sequence length="73" mass="8023">MVRACAENVGGCTNEESSRIKSGQQKRRIGGCGGYGWTSADAVRHKAIDKEEEEVTPALHFSFAIDKEPKKKK</sequence>
<dbReference type="AlphaFoldDB" id="A0AAW1KKF7"/>
<feature type="region of interest" description="Disordered" evidence="1">
    <location>
        <begin position="1"/>
        <end position="25"/>
    </location>
</feature>